<feature type="region of interest" description="Disordered" evidence="1">
    <location>
        <begin position="1"/>
        <end position="52"/>
    </location>
</feature>
<reference evidence="2 3" key="1">
    <citation type="submission" date="2023-05" db="EMBL/GenBank/DDBJ databases">
        <title>B98-5 Cell Line De Novo Hybrid Assembly: An Optical Mapping Approach.</title>
        <authorList>
            <person name="Kananen K."/>
            <person name="Auerbach J.A."/>
            <person name="Kautto E."/>
            <person name="Blachly J.S."/>
        </authorList>
    </citation>
    <scope>NUCLEOTIDE SEQUENCE [LARGE SCALE GENOMIC DNA]</scope>
    <source>
        <strain evidence="2">B95-8</strain>
        <tissue evidence="2">Cell line</tissue>
    </source>
</reference>
<feature type="compositionally biased region" description="Basic residues" evidence="1">
    <location>
        <begin position="1"/>
        <end position="11"/>
    </location>
</feature>
<name>A0ABQ9VNF7_SAGOE</name>
<sequence>NRVERRPRHPRICGGGGLQRRRGSSLKELLGTMSHSGSGYLPTPPDMALQTG</sequence>
<dbReference type="Proteomes" id="UP001266305">
    <property type="component" value="Unassembled WGS sequence"/>
</dbReference>
<feature type="non-terminal residue" evidence="2">
    <location>
        <position position="1"/>
    </location>
</feature>
<gene>
    <name evidence="2" type="ORF">P7K49_009553</name>
</gene>
<proteinExistence type="predicted"/>
<accession>A0ABQ9VNF7</accession>
<keyword evidence="3" id="KW-1185">Reference proteome</keyword>
<dbReference type="EMBL" id="JASSZA010000005">
    <property type="protein sequence ID" value="KAK2109807.1"/>
    <property type="molecule type" value="Genomic_DNA"/>
</dbReference>
<evidence type="ECO:0000256" key="1">
    <source>
        <dbReference type="SAM" id="MobiDB-lite"/>
    </source>
</evidence>
<organism evidence="2 3">
    <name type="scientific">Saguinus oedipus</name>
    <name type="common">Cotton-top tamarin</name>
    <name type="synonym">Oedipomidas oedipus</name>
    <dbReference type="NCBI Taxonomy" id="9490"/>
    <lineage>
        <taxon>Eukaryota</taxon>
        <taxon>Metazoa</taxon>
        <taxon>Chordata</taxon>
        <taxon>Craniata</taxon>
        <taxon>Vertebrata</taxon>
        <taxon>Euteleostomi</taxon>
        <taxon>Mammalia</taxon>
        <taxon>Eutheria</taxon>
        <taxon>Euarchontoglires</taxon>
        <taxon>Primates</taxon>
        <taxon>Haplorrhini</taxon>
        <taxon>Platyrrhini</taxon>
        <taxon>Cebidae</taxon>
        <taxon>Callitrichinae</taxon>
        <taxon>Saguinus</taxon>
    </lineage>
</organism>
<evidence type="ECO:0000313" key="2">
    <source>
        <dbReference type="EMBL" id="KAK2109807.1"/>
    </source>
</evidence>
<feature type="non-terminal residue" evidence="2">
    <location>
        <position position="52"/>
    </location>
</feature>
<comment type="caution">
    <text evidence="2">The sequence shown here is derived from an EMBL/GenBank/DDBJ whole genome shotgun (WGS) entry which is preliminary data.</text>
</comment>
<evidence type="ECO:0000313" key="3">
    <source>
        <dbReference type="Proteomes" id="UP001266305"/>
    </source>
</evidence>
<protein>
    <submittedName>
        <fullName evidence="2">Uncharacterized protein</fullName>
    </submittedName>
</protein>